<feature type="compositionally biased region" description="Acidic residues" evidence="7">
    <location>
        <begin position="50"/>
        <end position="68"/>
    </location>
</feature>
<evidence type="ECO:0000256" key="3">
    <source>
        <dbReference type="ARBA" id="ARBA00022723"/>
    </source>
</evidence>
<feature type="signal peptide" evidence="8">
    <location>
        <begin position="1"/>
        <end position="18"/>
    </location>
</feature>
<keyword evidence="4" id="KW-0249">Electron transport</keyword>
<evidence type="ECO:0000256" key="1">
    <source>
        <dbReference type="ARBA" id="ARBA00022448"/>
    </source>
</evidence>
<feature type="domain" description="Cytochrome c" evidence="9">
    <location>
        <begin position="96"/>
        <end position="194"/>
    </location>
</feature>
<evidence type="ECO:0000313" key="11">
    <source>
        <dbReference type="Proteomes" id="UP001484535"/>
    </source>
</evidence>
<keyword evidence="5 6" id="KW-0408">Iron</keyword>
<dbReference type="Gene3D" id="1.10.760.10">
    <property type="entry name" value="Cytochrome c-like domain"/>
    <property type="match status" value="1"/>
</dbReference>
<keyword evidence="8" id="KW-0732">Signal</keyword>
<feature type="chain" id="PRO_5045177603" evidence="8">
    <location>
        <begin position="19"/>
        <end position="194"/>
    </location>
</feature>
<evidence type="ECO:0000313" key="10">
    <source>
        <dbReference type="EMBL" id="MEN7537635.1"/>
    </source>
</evidence>
<evidence type="ECO:0000259" key="9">
    <source>
        <dbReference type="PROSITE" id="PS51007"/>
    </source>
</evidence>
<comment type="caution">
    <text evidence="10">The sequence shown here is derived from an EMBL/GenBank/DDBJ whole genome shotgun (WGS) entry which is preliminary data.</text>
</comment>
<reference evidence="10 11" key="1">
    <citation type="submission" date="2024-05" db="EMBL/GenBank/DDBJ databases">
        <authorList>
            <person name="Park S."/>
        </authorList>
    </citation>
    <scope>NUCLEOTIDE SEQUENCE [LARGE SCALE GENOMIC DNA]</scope>
    <source>
        <strain evidence="10 11">DGU5</strain>
    </source>
</reference>
<evidence type="ECO:0000256" key="8">
    <source>
        <dbReference type="SAM" id="SignalP"/>
    </source>
</evidence>
<evidence type="ECO:0000256" key="5">
    <source>
        <dbReference type="ARBA" id="ARBA00023004"/>
    </source>
</evidence>
<dbReference type="EMBL" id="JBDLBR010000003">
    <property type="protein sequence ID" value="MEN7537635.1"/>
    <property type="molecule type" value="Genomic_DNA"/>
</dbReference>
<keyword evidence="2 6" id="KW-0349">Heme</keyword>
<sequence length="194" mass="19230">MRIAISLATVSLAALALAACGGPPESANEAEVEEVAVDDSVAETVLPEDVAADAESTNEDAAEVEADEPAATASATPSPTPSASASARPSAAPTQVAAAAGPPDSFTICTVCHSVTPGQNMVGPSLAGVVGRKAGAVSGFAYSAGMKSSDITWNEANLRRYLVDPHAVVPGGSMPAPGINAQQAGEITAYLKTL</sequence>
<protein>
    <submittedName>
        <fullName evidence="10">C-type cytochrome</fullName>
    </submittedName>
</protein>
<keyword evidence="1" id="KW-0813">Transport</keyword>
<dbReference type="PRINTS" id="PR00604">
    <property type="entry name" value="CYTCHRMECIAB"/>
</dbReference>
<dbReference type="SUPFAM" id="SSF46626">
    <property type="entry name" value="Cytochrome c"/>
    <property type="match status" value="1"/>
</dbReference>
<dbReference type="PANTHER" id="PTHR11961">
    <property type="entry name" value="CYTOCHROME C"/>
    <property type="match status" value="1"/>
</dbReference>
<dbReference type="RefSeq" id="WP_346785079.1">
    <property type="nucleotide sequence ID" value="NZ_JBDLBR010000003.1"/>
</dbReference>
<organism evidence="10 11">
    <name type="scientific">Aurantiacibacter flavus</name>
    <dbReference type="NCBI Taxonomy" id="3145232"/>
    <lineage>
        <taxon>Bacteria</taxon>
        <taxon>Pseudomonadati</taxon>
        <taxon>Pseudomonadota</taxon>
        <taxon>Alphaproteobacteria</taxon>
        <taxon>Sphingomonadales</taxon>
        <taxon>Erythrobacteraceae</taxon>
        <taxon>Aurantiacibacter</taxon>
    </lineage>
</organism>
<keyword evidence="3 6" id="KW-0479">Metal-binding</keyword>
<dbReference type="Pfam" id="PF00034">
    <property type="entry name" value="Cytochrom_C"/>
    <property type="match status" value="1"/>
</dbReference>
<feature type="compositionally biased region" description="Low complexity" evidence="7">
    <location>
        <begin position="69"/>
        <end position="99"/>
    </location>
</feature>
<keyword evidence="11" id="KW-1185">Reference proteome</keyword>
<evidence type="ECO:0000256" key="6">
    <source>
        <dbReference type="PROSITE-ProRule" id="PRU00433"/>
    </source>
</evidence>
<gene>
    <name evidence="10" type="ORF">ABDJ38_10655</name>
</gene>
<evidence type="ECO:0000256" key="4">
    <source>
        <dbReference type="ARBA" id="ARBA00022982"/>
    </source>
</evidence>
<evidence type="ECO:0000256" key="2">
    <source>
        <dbReference type="ARBA" id="ARBA00022617"/>
    </source>
</evidence>
<dbReference type="InterPro" id="IPR002327">
    <property type="entry name" value="Cyt_c_1A/1B"/>
</dbReference>
<evidence type="ECO:0000256" key="7">
    <source>
        <dbReference type="SAM" id="MobiDB-lite"/>
    </source>
</evidence>
<dbReference type="Proteomes" id="UP001484535">
    <property type="component" value="Unassembled WGS sequence"/>
</dbReference>
<dbReference type="InterPro" id="IPR036909">
    <property type="entry name" value="Cyt_c-like_dom_sf"/>
</dbReference>
<accession>A0ABV0D131</accession>
<proteinExistence type="predicted"/>
<dbReference type="PROSITE" id="PS51257">
    <property type="entry name" value="PROKAR_LIPOPROTEIN"/>
    <property type="match status" value="1"/>
</dbReference>
<dbReference type="PROSITE" id="PS51007">
    <property type="entry name" value="CYTC"/>
    <property type="match status" value="1"/>
</dbReference>
<name>A0ABV0D131_9SPHN</name>
<feature type="region of interest" description="Disordered" evidence="7">
    <location>
        <begin position="49"/>
        <end position="99"/>
    </location>
</feature>
<dbReference type="InterPro" id="IPR009056">
    <property type="entry name" value="Cyt_c-like_dom"/>
</dbReference>